<dbReference type="RefSeq" id="WP_244743807.1">
    <property type="nucleotide sequence ID" value="NZ_CP095071.1"/>
</dbReference>
<keyword evidence="1" id="KW-1133">Transmembrane helix</keyword>
<feature type="transmembrane region" description="Helical" evidence="1">
    <location>
        <begin position="177"/>
        <end position="198"/>
    </location>
</feature>
<protein>
    <submittedName>
        <fullName evidence="2">YesL family protein</fullName>
    </submittedName>
</protein>
<keyword evidence="3" id="KW-1185">Reference proteome</keyword>
<keyword evidence="1" id="KW-0812">Transmembrane</keyword>
<dbReference type="InterPro" id="IPR006938">
    <property type="entry name" value="DUF624"/>
</dbReference>
<dbReference type="EMBL" id="CP095071">
    <property type="protein sequence ID" value="UOQ85101.1"/>
    <property type="molecule type" value="Genomic_DNA"/>
</dbReference>
<feature type="transmembrane region" description="Helical" evidence="1">
    <location>
        <begin position="111"/>
        <end position="135"/>
    </location>
</feature>
<dbReference type="Pfam" id="PF04854">
    <property type="entry name" value="DUF624"/>
    <property type="match status" value="1"/>
</dbReference>
<sequence>MDKTINSNRFYRFLEWLMWLMYLNLIWVLTCLTGLIVLGVFPATMALVITIREWCMQQDMPSFHKTFLKAYKQTFVKANLIGYLLLAIGYVFVIDYQWIIQNQSSFQPLFLGVFIILGIGFLITCMYIFPAYAHFQVSLPQSFKHAFILGISSPLLSIIMFAALFLLQYLWRFIPGLLPVIGISLTFYMITRLSIMAFEGFEKKQQMLVEKEYRKGANKHA</sequence>
<reference evidence="2 3" key="1">
    <citation type="submission" date="2022-04" db="EMBL/GenBank/DDBJ databases">
        <title>Gracilibacillus sp. isolated from saltern.</title>
        <authorList>
            <person name="Won M."/>
            <person name="Lee C.-M."/>
            <person name="Woen H.-Y."/>
            <person name="Kwon S.-W."/>
        </authorList>
    </citation>
    <scope>NUCLEOTIDE SEQUENCE [LARGE SCALE GENOMIC DNA]</scope>
    <source>
        <strain evidence="2 3">SSPM10-3</strain>
    </source>
</reference>
<name>A0ABY4GLP8_9BACI</name>
<feature type="transmembrane region" description="Helical" evidence="1">
    <location>
        <begin position="20"/>
        <end position="51"/>
    </location>
</feature>
<accession>A0ABY4GLP8</accession>
<keyword evidence="1" id="KW-0472">Membrane</keyword>
<organism evidence="2 3">
    <name type="scientific">Gracilibacillus salinarum</name>
    <dbReference type="NCBI Taxonomy" id="2932255"/>
    <lineage>
        <taxon>Bacteria</taxon>
        <taxon>Bacillati</taxon>
        <taxon>Bacillota</taxon>
        <taxon>Bacilli</taxon>
        <taxon>Bacillales</taxon>
        <taxon>Bacillaceae</taxon>
        <taxon>Gracilibacillus</taxon>
    </lineage>
</organism>
<gene>
    <name evidence="2" type="ORF">MUN87_21050</name>
</gene>
<proteinExistence type="predicted"/>
<feature type="transmembrane region" description="Helical" evidence="1">
    <location>
        <begin position="147"/>
        <end position="171"/>
    </location>
</feature>
<feature type="transmembrane region" description="Helical" evidence="1">
    <location>
        <begin position="80"/>
        <end position="99"/>
    </location>
</feature>
<dbReference type="Proteomes" id="UP000831537">
    <property type="component" value="Chromosome"/>
</dbReference>
<evidence type="ECO:0000313" key="2">
    <source>
        <dbReference type="EMBL" id="UOQ85101.1"/>
    </source>
</evidence>
<evidence type="ECO:0000256" key="1">
    <source>
        <dbReference type="SAM" id="Phobius"/>
    </source>
</evidence>
<evidence type="ECO:0000313" key="3">
    <source>
        <dbReference type="Proteomes" id="UP000831537"/>
    </source>
</evidence>